<dbReference type="SMART" id="SM00480">
    <property type="entry name" value="POL3Bc"/>
    <property type="match status" value="1"/>
</dbReference>
<evidence type="ECO:0000256" key="8">
    <source>
        <dbReference type="ARBA" id="ARBA00023125"/>
    </source>
</evidence>
<proteinExistence type="inferred from homology"/>
<dbReference type="Pfam" id="PF02768">
    <property type="entry name" value="DNA_pol3_beta_3"/>
    <property type="match status" value="1"/>
</dbReference>
<keyword evidence="5 9" id="KW-0548">Nucleotidyltransferase</keyword>
<dbReference type="PIRSF" id="PIRSF000804">
    <property type="entry name" value="DNA_pol_III_b"/>
    <property type="match status" value="1"/>
</dbReference>
<comment type="subunit">
    <text evidence="9">Forms a ring-shaped head-to-tail homodimer around DNA.</text>
</comment>
<sequence>MKFQILQEKLKEGLSIIERVVSRSLTLPILNNVLIEAGKNFLCLSSTDLEIGIKWWALTKTEKEGSITVPSKLLSGFVGLLPNKKIEAGALKNDFFSIECEECKTKIKGLSAEEFPLIPKVSKEEFISVKSSEFCRNLAQIADIPALSATRPEISGIYFSFQKNQIISASTDSFRLGEKKMTPLKSSLLSPKTLIVPQKTIKEVINIFGIKETELKIYFSPNQIMFESLMQETDHPEVQLVSRLIEGSYPNYQEIIPKKFTTKLILNKEEFLAQLKQASLFSSKTGEIKLKREDSRVEILSQNTELGEHESFIYSKIEGEKFEISFNHRFLSDGISKTKSEDISLELNGDSGPGVVRSPGDDSYTYVVMPIKGN</sequence>
<dbReference type="InterPro" id="IPR022634">
    <property type="entry name" value="DNA_polIII_beta_N"/>
</dbReference>
<evidence type="ECO:0000256" key="3">
    <source>
        <dbReference type="ARBA" id="ARBA00022490"/>
    </source>
</evidence>
<reference evidence="13 14" key="1">
    <citation type="journal article" date="2016" name="Nat. Commun.">
        <title>Thousands of microbial genomes shed light on interconnected biogeochemical processes in an aquifer system.</title>
        <authorList>
            <person name="Anantharaman K."/>
            <person name="Brown C.T."/>
            <person name="Hug L.A."/>
            <person name="Sharon I."/>
            <person name="Castelle C.J."/>
            <person name="Probst A.J."/>
            <person name="Thomas B.C."/>
            <person name="Singh A."/>
            <person name="Wilkins M.J."/>
            <person name="Karaoz U."/>
            <person name="Brodie E.L."/>
            <person name="Williams K.H."/>
            <person name="Hubbard S.S."/>
            <person name="Banfield J.F."/>
        </authorList>
    </citation>
    <scope>NUCLEOTIDE SEQUENCE [LARGE SCALE GENOMIC DNA]</scope>
</reference>
<dbReference type="InterPro" id="IPR022635">
    <property type="entry name" value="DNA_polIII_beta_C"/>
</dbReference>
<dbReference type="InterPro" id="IPR001001">
    <property type="entry name" value="DNA_polIII_beta"/>
</dbReference>
<keyword evidence="6 9" id="KW-0235">DNA replication</keyword>
<gene>
    <name evidence="13" type="ORF">A2365_00260</name>
</gene>
<name>A0A1G2ENI2_9BACT</name>
<comment type="subcellular location">
    <subcellularLocation>
        <location evidence="1 9">Cytoplasm</location>
    </subcellularLocation>
</comment>
<dbReference type="STRING" id="1801677.A2365_00260"/>
<dbReference type="PANTHER" id="PTHR30478">
    <property type="entry name" value="DNA POLYMERASE III SUBUNIT BETA"/>
    <property type="match status" value="1"/>
</dbReference>
<dbReference type="AlphaFoldDB" id="A0A1G2ENI2"/>
<protein>
    <recommendedName>
        <fullName evidence="9">Beta sliding clamp</fullName>
    </recommendedName>
</protein>
<dbReference type="Gene3D" id="3.70.10.10">
    <property type="match status" value="1"/>
</dbReference>
<dbReference type="GO" id="GO:0003677">
    <property type="term" value="F:DNA binding"/>
    <property type="evidence" value="ECO:0007669"/>
    <property type="project" value="UniProtKB-UniRule"/>
</dbReference>
<keyword evidence="3 9" id="KW-0963">Cytoplasm</keyword>
<dbReference type="InterPro" id="IPR046938">
    <property type="entry name" value="DNA_clamp_sf"/>
</dbReference>
<evidence type="ECO:0000256" key="2">
    <source>
        <dbReference type="ARBA" id="ARBA00010752"/>
    </source>
</evidence>
<evidence type="ECO:0000259" key="11">
    <source>
        <dbReference type="Pfam" id="PF02767"/>
    </source>
</evidence>
<keyword evidence="4 9" id="KW-0808">Transferase</keyword>
<dbReference type="GO" id="GO:0003887">
    <property type="term" value="F:DNA-directed DNA polymerase activity"/>
    <property type="evidence" value="ECO:0007669"/>
    <property type="project" value="UniProtKB-UniRule"/>
</dbReference>
<comment type="caution">
    <text evidence="13">The sequence shown here is derived from an EMBL/GenBank/DDBJ whole genome shotgun (WGS) entry which is preliminary data.</text>
</comment>
<dbReference type="GO" id="GO:0009360">
    <property type="term" value="C:DNA polymerase III complex"/>
    <property type="evidence" value="ECO:0007669"/>
    <property type="project" value="InterPro"/>
</dbReference>
<comment type="function">
    <text evidence="9">Confers DNA tethering and processivity to DNA polymerases and other proteins. Acts as a clamp, forming a ring around DNA (a reaction catalyzed by the clamp-loading complex) which diffuses in an ATP-independent manner freely and bidirectionally along dsDNA. Initially characterized for its ability to contact the catalytic subunit of DNA polymerase III (Pol III), a complex, multichain enzyme responsible for most of the replicative synthesis in bacteria; Pol III exhibits 3'-5' exonuclease proofreading activity. The beta chain is required for initiation of replication as well as for processivity of DNA replication.</text>
</comment>
<comment type="similarity">
    <text evidence="2 9">Belongs to the beta sliding clamp family.</text>
</comment>
<evidence type="ECO:0000256" key="5">
    <source>
        <dbReference type="ARBA" id="ARBA00022695"/>
    </source>
</evidence>
<dbReference type="Proteomes" id="UP000177740">
    <property type="component" value="Unassembled WGS sequence"/>
</dbReference>
<dbReference type="SUPFAM" id="SSF55979">
    <property type="entry name" value="DNA clamp"/>
    <property type="match status" value="3"/>
</dbReference>
<feature type="domain" description="DNA polymerase III beta sliding clamp central" evidence="11">
    <location>
        <begin position="129"/>
        <end position="251"/>
    </location>
</feature>
<keyword evidence="8" id="KW-0238">DNA-binding</keyword>
<keyword evidence="7 9" id="KW-0239">DNA-directed DNA polymerase</keyword>
<evidence type="ECO:0000313" key="13">
    <source>
        <dbReference type="EMBL" id="OGZ27354.1"/>
    </source>
</evidence>
<dbReference type="Pfam" id="PF02767">
    <property type="entry name" value="DNA_pol3_beta_2"/>
    <property type="match status" value="1"/>
</dbReference>
<evidence type="ECO:0000313" key="14">
    <source>
        <dbReference type="Proteomes" id="UP000177740"/>
    </source>
</evidence>
<dbReference type="GO" id="GO:0008408">
    <property type="term" value="F:3'-5' exonuclease activity"/>
    <property type="evidence" value="ECO:0007669"/>
    <property type="project" value="InterPro"/>
</dbReference>
<evidence type="ECO:0000259" key="12">
    <source>
        <dbReference type="Pfam" id="PF02768"/>
    </source>
</evidence>
<dbReference type="GO" id="GO:0006271">
    <property type="term" value="P:DNA strand elongation involved in DNA replication"/>
    <property type="evidence" value="ECO:0007669"/>
    <property type="project" value="TreeGrafter"/>
</dbReference>
<evidence type="ECO:0000256" key="6">
    <source>
        <dbReference type="ARBA" id="ARBA00022705"/>
    </source>
</evidence>
<dbReference type="PANTHER" id="PTHR30478:SF0">
    <property type="entry name" value="BETA SLIDING CLAMP"/>
    <property type="match status" value="1"/>
</dbReference>
<dbReference type="CDD" id="cd00140">
    <property type="entry name" value="beta_clamp"/>
    <property type="match status" value="1"/>
</dbReference>
<dbReference type="EMBL" id="MHMM01000007">
    <property type="protein sequence ID" value="OGZ27354.1"/>
    <property type="molecule type" value="Genomic_DNA"/>
</dbReference>
<dbReference type="InterPro" id="IPR022637">
    <property type="entry name" value="DNA_polIII_beta_cen"/>
</dbReference>
<evidence type="ECO:0000256" key="1">
    <source>
        <dbReference type="ARBA" id="ARBA00004496"/>
    </source>
</evidence>
<dbReference type="Pfam" id="PF00712">
    <property type="entry name" value="DNA_pol3_beta"/>
    <property type="match status" value="1"/>
</dbReference>
<evidence type="ECO:0000256" key="7">
    <source>
        <dbReference type="ARBA" id="ARBA00022932"/>
    </source>
</evidence>
<accession>A0A1G2ENI2</accession>
<dbReference type="Gene3D" id="3.10.150.10">
    <property type="entry name" value="DNA Polymerase III, subunit A, domain 2"/>
    <property type="match status" value="1"/>
</dbReference>
<dbReference type="NCBIfam" id="TIGR00663">
    <property type="entry name" value="dnan"/>
    <property type="match status" value="1"/>
</dbReference>
<feature type="domain" description="DNA polymerase III beta sliding clamp N-terminal" evidence="10">
    <location>
        <begin position="1"/>
        <end position="119"/>
    </location>
</feature>
<dbReference type="GO" id="GO:0005737">
    <property type="term" value="C:cytoplasm"/>
    <property type="evidence" value="ECO:0007669"/>
    <property type="project" value="UniProtKB-SubCell"/>
</dbReference>
<evidence type="ECO:0000256" key="9">
    <source>
        <dbReference type="PIRNR" id="PIRNR000804"/>
    </source>
</evidence>
<evidence type="ECO:0000256" key="4">
    <source>
        <dbReference type="ARBA" id="ARBA00022679"/>
    </source>
</evidence>
<feature type="domain" description="DNA polymerase III beta sliding clamp C-terminal" evidence="12">
    <location>
        <begin position="254"/>
        <end position="371"/>
    </location>
</feature>
<evidence type="ECO:0000259" key="10">
    <source>
        <dbReference type="Pfam" id="PF00712"/>
    </source>
</evidence>
<organism evidence="13 14">
    <name type="scientific">Candidatus Nealsonbacteria bacterium RIFOXYB1_FULL_40_15</name>
    <dbReference type="NCBI Taxonomy" id="1801677"/>
    <lineage>
        <taxon>Bacteria</taxon>
        <taxon>Candidatus Nealsoniibacteriota</taxon>
    </lineage>
</organism>